<keyword evidence="3" id="KW-1064">Adaptive immunity</keyword>
<reference evidence="8" key="1">
    <citation type="submission" date="2025-08" db="UniProtKB">
        <authorList>
            <consortium name="Ensembl"/>
        </authorList>
    </citation>
    <scope>IDENTIFICATION</scope>
</reference>
<name>A0A3Q3IPA0_MONAL</name>
<dbReference type="Proteomes" id="UP000261600">
    <property type="component" value="Unplaced"/>
</dbReference>
<evidence type="ECO:0000256" key="1">
    <source>
        <dbReference type="ARBA" id="ARBA00022729"/>
    </source>
</evidence>
<dbReference type="GO" id="GO:0042605">
    <property type="term" value="F:peptide antigen binding"/>
    <property type="evidence" value="ECO:0007669"/>
    <property type="project" value="TreeGrafter"/>
</dbReference>
<evidence type="ECO:0000313" key="9">
    <source>
        <dbReference type="Proteomes" id="UP000261600"/>
    </source>
</evidence>
<dbReference type="InterPro" id="IPR013783">
    <property type="entry name" value="Ig-like_fold"/>
</dbReference>
<dbReference type="AlphaFoldDB" id="A0A3Q3IPA0"/>
<evidence type="ECO:0000256" key="4">
    <source>
        <dbReference type="ARBA" id="ARBA00023170"/>
    </source>
</evidence>
<dbReference type="PANTHER" id="PTHR19343">
    <property type="entry name" value="T CELL RECEPTOR ALPHA VARIABLE 1-2"/>
    <property type="match status" value="1"/>
</dbReference>
<keyword evidence="9" id="KW-1185">Reference proteome</keyword>
<dbReference type="InterPro" id="IPR036179">
    <property type="entry name" value="Ig-like_dom_sf"/>
</dbReference>
<dbReference type="Gene3D" id="2.60.40.10">
    <property type="entry name" value="Immunoglobulins"/>
    <property type="match status" value="1"/>
</dbReference>
<dbReference type="InterPro" id="IPR051006">
    <property type="entry name" value="TCR_variable_domain"/>
</dbReference>
<dbReference type="SMART" id="SM00409">
    <property type="entry name" value="IG"/>
    <property type="match status" value="1"/>
</dbReference>
<feature type="domain" description="Ig-like" evidence="7">
    <location>
        <begin position="10"/>
        <end position="99"/>
    </location>
</feature>
<dbReference type="PANTHER" id="PTHR19343:SF13">
    <property type="entry name" value="T CELL RECEPTOR ALPHA VARIABLE 21"/>
    <property type="match status" value="1"/>
</dbReference>
<dbReference type="STRING" id="43700.ENSMALP00000006829"/>
<evidence type="ECO:0000256" key="3">
    <source>
        <dbReference type="ARBA" id="ARBA00023130"/>
    </source>
</evidence>
<dbReference type="CDD" id="cd00099">
    <property type="entry name" value="IgV"/>
    <property type="match status" value="1"/>
</dbReference>
<dbReference type="SUPFAM" id="SSF48726">
    <property type="entry name" value="Immunoglobulin"/>
    <property type="match status" value="1"/>
</dbReference>
<keyword evidence="1" id="KW-0732">Signal</keyword>
<keyword evidence="4" id="KW-0675">Receptor</keyword>
<protein>
    <recommendedName>
        <fullName evidence="7">Ig-like domain-containing protein</fullName>
    </recommendedName>
</protein>
<dbReference type="Pfam" id="PF13927">
    <property type="entry name" value="Ig_3"/>
    <property type="match status" value="1"/>
</dbReference>
<accession>A0A3Q3IPA0</accession>
<evidence type="ECO:0000313" key="8">
    <source>
        <dbReference type="Ensembl" id="ENSMALP00000006829.1"/>
    </source>
</evidence>
<reference evidence="8" key="2">
    <citation type="submission" date="2025-09" db="UniProtKB">
        <authorList>
            <consortium name="Ensembl"/>
        </authorList>
    </citation>
    <scope>IDENTIFICATION</scope>
</reference>
<evidence type="ECO:0000256" key="5">
    <source>
        <dbReference type="ARBA" id="ARBA00023319"/>
    </source>
</evidence>
<evidence type="ECO:0000256" key="2">
    <source>
        <dbReference type="ARBA" id="ARBA00022859"/>
    </source>
</evidence>
<dbReference type="InterPro" id="IPR007110">
    <property type="entry name" value="Ig-like_dom"/>
</dbReference>
<dbReference type="GO" id="GO:0042101">
    <property type="term" value="C:T cell receptor complex"/>
    <property type="evidence" value="ECO:0007669"/>
    <property type="project" value="UniProtKB-KW"/>
</dbReference>
<dbReference type="PROSITE" id="PS50835">
    <property type="entry name" value="IG_LIKE"/>
    <property type="match status" value="1"/>
</dbReference>
<sequence>MDFSVLTDVDAVIVLTQTPAVHTVSVGQEVVLNCNIQRYDRNGVQWYKQASGGVPQFVLRFYRPSSSLNYQFIIKRAEAGDSAQYFCQTWDNSAKQDVSQ</sequence>
<dbReference type="InterPro" id="IPR003599">
    <property type="entry name" value="Ig_sub"/>
</dbReference>
<dbReference type="Ensembl" id="ENSMALT00000006973.1">
    <property type="protein sequence ID" value="ENSMALP00000006829.1"/>
    <property type="gene ID" value="ENSMALG00000004871.1"/>
</dbReference>
<evidence type="ECO:0000256" key="6">
    <source>
        <dbReference type="ARBA" id="ARBA00043266"/>
    </source>
</evidence>
<proteinExistence type="predicted"/>
<keyword evidence="2" id="KW-0391">Immunity</keyword>
<keyword evidence="5" id="KW-0393">Immunoglobulin domain</keyword>
<organism evidence="8 9">
    <name type="scientific">Monopterus albus</name>
    <name type="common">Swamp eel</name>
    <dbReference type="NCBI Taxonomy" id="43700"/>
    <lineage>
        <taxon>Eukaryota</taxon>
        <taxon>Metazoa</taxon>
        <taxon>Chordata</taxon>
        <taxon>Craniata</taxon>
        <taxon>Vertebrata</taxon>
        <taxon>Euteleostomi</taxon>
        <taxon>Actinopterygii</taxon>
        <taxon>Neopterygii</taxon>
        <taxon>Teleostei</taxon>
        <taxon>Neoteleostei</taxon>
        <taxon>Acanthomorphata</taxon>
        <taxon>Anabantaria</taxon>
        <taxon>Synbranchiformes</taxon>
        <taxon>Synbranchidae</taxon>
        <taxon>Monopterus</taxon>
    </lineage>
</organism>
<dbReference type="GO" id="GO:0002250">
    <property type="term" value="P:adaptive immune response"/>
    <property type="evidence" value="ECO:0007669"/>
    <property type="project" value="UniProtKB-KW"/>
</dbReference>
<evidence type="ECO:0000259" key="7">
    <source>
        <dbReference type="PROSITE" id="PS50835"/>
    </source>
</evidence>
<keyword evidence="6" id="KW-1279">T cell receptor</keyword>